<evidence type="ECO:0000313" key="2">
    <source>
        <dbReference type="Proteomes" id="UP000190827"/>
    </source>
</evidence>
<evidence type="ECO:0000313" key="1">
    <source>
        <dbReference type="EMBL" id="SKC40389.1"/>
    </source>
</evidence>
<organism evidence="1 2">
    <name type="scientific">Plantibacter cousiniae</name>
    <name type="common">nom. nud.</name>
    <dbReference type="NCBI Taxonomy" id="199709"/>
    <lineage>
        <taxon>Bacteria</taxon>
        <taxon>Bacillati</taxon>
        <taxon>Actinomycetota</taxon>
        <taxon>Actinomycetes</taxon>
        <taxon>Micrococcales</taxon>
        <taxon>Microbacteriaceae</taxon>
        <taxon>Plantibacter</taxon>
    </lineage>
</organism>
<dbReference type="RefSeq" id="WP_079704659.1">
    <property type="nucleotide sequence ID" value="NZ_FUZO01000001.1"/>
</dbReference>
<keyword evidence="2" id="KW-1185">Reference proteome</keyword>
<proteinExistence type="predicted"/>
<comment type="caution">
    <text evidence="1">The sequence shown here is derived from an EMBL/GenBank/DDBJ whole genome shotgun (WGS) entry which is preliminary data.</text>
</comment>
<protein>
    <recommendedName>
        <fullName evidence="3">Immunity protein Imm1</fullName>
    </recommendedName>
</protein>
<gene>
    <name evidence="1" type="ORF">SAMN06295973_0604</name>
</gene>
<name>A0ABY1LH82_9MICO</name>
<reference evidence="1 2" key="1">
    <citation type="submission" date="2017-02" db="EMBL/GenBank/DDBJ databases">
        <authorList>
            <person name="Varghese N."/>
            <person name="Submissions S."/>
        </authorList>
    </citation>
    <scope>NUCLEOTIDE SEQUENCE [LARGE SCALE GENOMIC DNA]</scope>
    <source>
        <strain evidence="1 2">VKM Ac-1787</strain>
    </source>
</reference>
<dbReference type="Proteomes" id="UP000190827">
    <property type="component" value="Unassembled WGS sequence"/>
</dbReference>
<accession>A0ABY1LH82</accession>
<sequence length="165" mass="18891">MNLSPEQYVERCLSDAEAEISRHLAAVGTDPDEARRAIDGALGSIYKAHNALFKLPGYWEQAESSVDGRTMQAVIYLRGRTVHAPIEPHEPEHLFPSSTTFPSDDLYPGVNYFWLVWGEMESDMEPNDPRRDKREYVRRHVAGRLVVQSLRRSVSYLRSYANDHT</sequence>
<dbReference type="EMBL" id="FUZO01000001">
    <property type="protein sequence ID" value="SKC40389.1"/>
    <property type="molecule type" value="Genomic_DNA"/>
</dbReference>
<evidence type="ECO:0008006" key="3">
    <source>
        <dbReference type="Google" id="ProtNLM"/>
    </source>
</evidence>